<name>A0A939B738_9BACT</name>
<accession>A0A939B738</accession>
<protein>
    <submittedName>
        <fullName evidence="1">Uncharacterized protein</fullName>
    </submittedName>
</protein>
<proteinExistence type="predicted"/>
<sequence>MGTKKSLSKTYVISWYGPFHSIEETKDWLCQNDNIDCRLYLVQGKKPNAKNYSYYCGQTTRTVPERFNDKDHHIREIPNKRNIWIGALGNRYNKEDIDIAENMFIHLLSIETNEQCINDRKRDFHSLDCNVFFVSKWNNPKRHCQPECSIKLLLPEVVVYFTDTDEVKTAKKLRYL</sequence>
<gene>
    <name evidence="1" type="ORF">H6A34_03280</name>
</gene>
<organism evidence="1 2">
    <name type="scientific">Marseilla massiliensis</name>
    <dbReference type="NCBI Taxonomy" id="1841864"/>
    <lineage>
        <taxon>Bacteria</taxon>
        <taxon>Pseudomonadati</taxon>
        <taxon>Bacteroidota</taxon>
        <taxon>Bacteroidia</taxon>
        <taxon>Bacteroidales</taxon>
        <taxon>Prevotellaceae</taxon>
        <taxon>Marseilla</taxon>
    </lineage>
</organism>
<dbReference type="AlphaFoldDB" id="A0A939B738"/>
<dbReference type="EMBL" id="JACJJG010000008">
    <property type="protein sequence ID" value="MBM6672898.1"/>
    <property type="molecule type" value="Genomic_DNA"/>
</dbReference>
<reference evidence="1" key="2">
    <citation type="journal article" date="2021" name="Sci. Rep.">
        <title>The distribution of antibiotic resistance genes in chicken gut microbiota commensals.</title>
        <authorList>
            <person name="Juricova H."/>
            <person name="Matiasovicova J."/>
            <person name="Kubasova T."/>
            <person name="Cejkova D."/>
            <person name="Rychlik I."/>
        </authorList>
    </citation>
    <scope>NUCLEOTIDE SEQUENCE</scope>
    <source>
        <strain evidence="1">An824</strain>
    </source>
</reference>
<keyword evidence="2" id="KW-1185">Reference proteome</keyword>
<evidence type="ECO:0000313" key="2">
    <source>
        <dbReference type="Proteomes" id="UP000706891"/>
    </source>
</evidence>
<evidence type="ECO:0000313" key="1">
    <source>
        <dbReference type="EMBL" id="MBM6672898.1"/>
    </source>
</evidence>
<dbReference type="Proteomes" id="UP000706891">
    <property type="component" value="Unassembled WGS sequence"/>
</dbReference>
<dbReference type="RefSeq" id="WP_205103441.1">
    <property type="nucleotide sequence ID" value="NZ_JACJJG010000008.1"/>
</dbReference>
<reference evidence="1" key="1">
    <citation type="submission" date="2020-08" db="EMBL/GenBank/DDBJ databases">
        <authorList>
            <person name="Cejkova D."/>
            <person name="Kubasova T."/>
            <person name="Jahodarova E."/>
            <person name="Rychlik I."/>
        </authorList>
    </citation>
    <scope>NUCLEOTIDE SEQUENCE</scope>
    <source>
        <strain evidence="1">An824</strain>
    </source>
</reference>
<comment type="caution">
    <text evidence="1">The sequence shown here is derived from an EMBL/GenBank/DDBJ whole genome shotgun (WGS) entry which is preliminary data.</text>
</comment>